<dbReference type="InterPro" id="IPR037125">
    <property type="entry name" value="YajI-like_sf"/>
</dbReference>
<reference evidence="4" key="1">
    <citation type="submission" date="2017-02" db="EMBL/GenBank/DDBJ databases">
        <authorList>
            <person name="Varghese N."/>
            <person name="Submissions S."/>
        </authorList>
    </citation>
    <scope>NUCLEOTIDE SEQUENCE [LARGE SCALE GENOMIC DNA]</scope>
    <source>
        <strain evidence="4">UM2</strain>
    </source>
</reference>
<keyword evidence="1" id="KW-0175">Coiled coil</keyword>
<protein>
    <recommendedName>
        <fullName evidence="2">DUF3251 domain-containing protein</fullName>
    </recommendedName>
</protein>
<evidence type="ECO:0000313" key="4">
    <source>
        <dbReference type="Proteomes" id="UP000189818"/>
    </source>
</evidence>
<feature type="coiled-coil region" evidence="1">
    <location>
        <begin position="19"/>
        <end position="46"/>
    </location>
</feature>
<dbReference type="InterPro" id="IPR021658">
    <property type="entry name" value="DUF3251"/>
</dbReference>
<gene>
    <name evidence="3" type="ORF">SAMN06295920_102123</name>
</gene>
<evidence type="ECO:0000259" key="2">
    <source>
        <dbReference type="Pfam" id="PF11622"/>
    </source>
</evidence>
<dbReference type="STRING" id="439228.SAMN06295920_102123"/>
<dbReference type="Gene3D" id="2.60.40.1620">
    <property type="entry name" value="Lipoprotein YajI-like"/>
    <property type="match status" value="1"/>
</dbReference>
<dbReference type="Pfam" id="PF11622">
    <property type="entry name" value="DUF3251"/>
    <property type="match status" value="1"/>
</dbReference>
<organism evidence="3 4">
    <name type="scientific">Rhizorhabdus histidinilytica</name>
    <dbReference type="NCBI Taxonomy" id="439228"/>
    <lineage>
        <taxon>Bacteria</taxon>
        <taxon>Pseudomonadati</taxon>
        <taxon>Pseudomonadota</taxon>
        <taxon>Alphaproteobacteria</taxon>
        <taxon>Sphingomonadales</taxon>
        <taxon>Sphingomonadaceae</taxon>
        <taxon>Rhizorhabdus</taxon>
    </lineage>
</organism>
<name>A0A1T5APW2_9SPHN</name>
<dbReference type="PROSITE" id="PS51257">
    <property type="entry name" value="PROKAR_LIPOPROTEIN"/>
    <property type="match status" value="1"/>
</dbReference>
<dbReference type="AlphaFoldDB" id="A0A1T5APW2"/>
<evidence type="ECO:0000313" key="3">
    <source>
        <dbReference type="EMBL" id="SKB36840.1"/>
    </source>
</evidence>
<keyword evidence="4" id="KW-1185">Reference proteome</keyword>
<evidence type="ECO:0000256" key="1">
    <source>
        <dbReference type="SAM" id="Coils"/>
    </source>
</evidence>
<feature type="domain" description="DUF3251" evidence="2">
    <location>
        <begin position="39"/>
        <end position="154"/>
    </location>
</feature>
<dbReference type="Proteomes" id="UP000189818">
    <property type="component" value="Unassembled WGS sequence"/>
</dbReference>
<dbReference type="OrthoDB" id="7558177at2"/>
<sequence length="166" mass="17542">MRPTTLCMLMLLPALTACGSKTEERLKTIEARLAKVEQAADAHKAITLKPGATGYSMIEGDMGRIAVAIANIEPYASGSRVVLDFGNPTAARLSGLKAKIEWGSNDAKGLPMAATNTQSLLFTAPEPLPPGSWKQYTVDLAGVPPTQLGWVRVSGFDSGTVDLLSQ</sequence>
<dbReference type="RefSeq" id="WP_079646882.1">
    <property type="nucleotide sequence ID" value="NZ_FUYM01000002.1"/>
</dbReference>
<proteinExistence type="predicted"/>
<dbReference type="EMBL" id="FUYM01000002">
    <property type="protein sequence ID" value="SKB36840.1"/>
    <property type="molecule type" value="Genomic_DNA"/>
</dbReference>
<accession>A0A1T5APW2</accession>